<keyword evidence="3" id="KW-0378">Hydrolase</keyword>
<dbReference type="Pfam" id="PF01425">
    <property type="entry name" value="Amidase"/>
    <property type="match status" value="1"/>
</dbReference>
<dbReference type="EMBL" id="QFQD01000017">
    <property type="protein sequence ID" value="PZQ83647.1"/>
    <property type="molecule type" value="Genomic_DNA"/>
</dbReference>
<accession>A0A2W5SLC2</accession>
<dbReference type="Gene3D" id="1.20.58.1700">
    <property type="match status" value="1"/>
</dbReference>
<dbReference type="SUPFAM" id="SSF75304">
    <property type="entry name" value="Amidase signature (AS) enzymes"/>
    <property type="match status" value="1"/>
</dbReference>
<reference evidence="3 4" key="1">
    <citation type="submission" date="2017-08" db="EMBL/GenBank/DDBJ databases">
        <title>Infants hospitalized years apart are colonized by the same room-sourced microbial strains.</title>
        <authorList>
            <person name="Brooks B."/>
            <person name="Olm M.R."/>
            <person name="Firek B.A."/>
            <person name="Baker R."/>
            <person name="Thomas B.C."/>
            <person name="Morowitz M.J."/>
            <person name="Banfield J.F."/>
        </authorList>
    </citation>
    <scope>NUCLEOTIDE SEQUENCE [LARGE SCALE GENOMIC DNA]</scope>
    <source>
        <strain evidence="3">S2_005_001_R2_27</strain>
    </source>
</reference>
<protein>
    <submittedName>
        <fullName evidence="3">Allophanate hydrolase</fullName>
    </submittedName>
</protein>
<name>A0A2W5SLC2_ANCNO</name>
<dbReference type="PANTHER" id="PTHR11895">
    <property type="entry name" value="TRANSAMIDASE"/>
    <property type="match status" value="1"/>
</dbReference>
<evidence type="ECO:0000259" key="2">
    <source>
        <dbReference type="Pfam" id="PF21986"/>
    </source>
</evidence>
<dbReference type="GO" id="GO:0016787">
    <property type="term" value="F:hydrolase activity"/>
    <property type="evidence" value="ECO:0007669"/>
    <property type="project" value="UniProtKB-KW"/>
</dbReference>
<dbReference type="InterPro" id="IPR036928">
    <property type="entry name" value="AS_sf"/>
</dbReference>
<feature type="domain" description="Amidase" evidence="1">
    <location>
        <begin position="72"/>
        <end position="456"/>
    </location>
</feature>
<evidence type="ECO:0000313" key="3">
    <source>
        <dbReference type="EMBL" id="PZQ83647.1"/>
    </source>
</evidence>
<dbReference type="InterPro" id="IPR000120">
    <property type="entry name" value="Amidase"/>
</dbReference>
<comment type="caution">
    <text evidence="3">The sequence shown here is derived from an EMBL/GenBank/DDBJ whole genome shotgun (WGS) entry which is preliminary data.</text>
</comment>
<dbReference type="Gene3D" id="3.10.490.10">
    <property type="entry name" value="Gamma-glutamyl cyclotransferase-like"/>
    <property type="match status" value="1"/>
</dbReference>
<dbReference type="Pfam" id="PF21986">
    <property type="entry name" value="AH_C"/>
    <property type="match status" value="1"/>
</dbReference>
<dbReference type="Gene3D" id="3.90.1300.10">
    <property type="entry name" value="Amidase signature (AS) domain"/>
    <property type="match status" value="1"/>
</dbReference>
<dbReference type="InterPro" id="IPR053844">
    <property type="entry name" value="AH_C"/>
</dbReference>
<dbReference type="PANTHER" id="PTHR11895:SF169">
    <property type="entry name" value="GLUTAMYL-TRNA(GLN) AMIDOTRANSFERASE"/>
    <property type="match status" value="1"/>
</dbReference>
<evidence type="ECO:0000313" key="4">
    <source>
        <dbReference type="Proteomes" id="UP000248887"/>
    </source>
</evidence>
<dbReference type="InterPro" id="IPR014085">
    <property type="entry name" value="Allophanate_hydrolase"/>
</dbReference>
<gene>
    <name evidence="3" type="primary">atzF</name>
    <name evidence="3" type="ORF">DI549_07270</name>
</gene>
<feature type="domain" description="Allophanate hydrolase C-terminal" evidence="2">
    <location>
        <begin position="494"/>
        <end position="617"/>
    </location>
</feature>
<evidence type="ECO:0000259" key="1">
    <source>
        <dbReference type="Pfam" id="PF01425"/>
    </source>
</evidence>
<proteinExistence type="predicted"/>
<dbReference type="NCBIfam" id="NF006043">
    <property type="entry name" value="PRK08186.1"/>
    <property type="match status" value="1"/>
</dbReference>
<dbReference type="AlphaFoldDB" id="A0A2W5SLC2"/>
<organism evidence="3 4">
    <name type="scientific">Ancylobacter novellus</name>
    <name type="common">Thiobacillus novellus</name>
    <dbReference type="NCBI Taxonomy" id="921"/>
    <lineage>
        <taxon>Bacteria</taxon>
        <taxon>Pseudomonadati</taxon>
        <taxon>Pseudomonadota</taxon>
        <taxon>Alphaproteobacteria</taxon>
        <taxon>Hyphomicrobiales</taxon>
        <taxon>Xanthobacteraceae</taxon>
        <taxon>Ancylobacter</taxon>
    </lineage>
</organism>
<dbReference type="NCBIfam" id="TIGR02713">
    <property type="entry name" value="allophanate_hyd"/>
    <property type="match status" value="1"/>
</dbReference>
<dbReference type="Proteomes" id="UP000248887">
    <property type="component" value="Unassembled WGS sequence"/>
</dbReference>
<sequence length="631" mass="65665">MQSLPICLSRVHNLDLLHERLGRLIGTVADLIAAHRAGRVRPAETIARCFALIERHGDPAIFTSLATQAHVEAALRALDGTNPAHLPLYGIPFAVKDNIDVAGLPTTCGCPDFAYLATRDAASVARLRRAGAIVIGKTNLDQFATGLNGTRSPYGTPRNAVRADLVPGGSSSGSAVAVAAGLVPLALGTDTAGSGRVPAGLNNIVGLKPSVGLVSASGVVPACRSLDCVSVFALTVEDAFLATRLMAGADEADPYSRALPVGALGGFPARARIAVPRAQQRSSFGDRLAEGAFRAAIERMEAMGASITEIDMEPFFETARLLYEGPWVAERFAAVGAFLDARPEAFHPVVRAIIEQGRGFTAVDGFRGQYRLAELRALAREALSGLDALMVPTMPTVYTVAEMLQEPVRFNSNLGLYTNFVNLLDMCALAVPSEIRADGAPAGITLLAPAGRDAHLASLGAAFHADTGLTLGATGAPQPALRERAPKPAPGFCDVALFGAHLSGLPLNGDLVAAGGVFVRAARTSADYRLYLLPEGRVRRPGLLRGRAGSGAPIDCEIWTLPAAAFGRLVAGIPAPLGIGTVTLLDGSEVKGFLMEGAAADLARDITEFGGWRNFLADEAARRAATVVAAG</sequence>
<dbReference type="InterPro" id="IPR023631">
    <property type="entry name" value="Amidase_dom"/>
</dbReference>